<evidence type="ECO:0000313" key="11">
    <source>
        <dbReference type="EMBL" id="MBU2693162.1"/>
    </source>
</evidence>
<dbReference type="InterPro" id="IPR004516">
    <property type="entry name" value="HisRS/HisZ"/>
</dbReference>
<dbReference type="Gene3D" id="3.30.930.10">
    <property type="entry name" value="Bira Bifunctional Protein, Domain 2"/>
    <property type="match status" value="1"/>
</dbReference>
<evidence type="ECO:0000256" key="2">
    <source>
        <dbReference type="ARBA" id="ARBA00022598"/>
    </source>
</evidence>
<feature type="binding site" evidence="9">
    <location>
        <position position="126"/>
    </location>
    <ligand>
        <name>L-histidine</name>
        <dbReference type="ChEBI" id="CHEBI:57595"/>
    </ligand>
</feature>
<keyword evidence="3 8" id="KW-0547">Nucleotide-binding</keyword>
<name>A0A948S1I2_UNCEI</name>
<reference evidence="11" key="1">
    <citation type="submission" date="2021-05" db="EMBL/GenBank/DDBJ databases">
        <title>Energy efficiency and biological interactions define the core microbiome of deep oligotrophic groundwater.</title>
        <authorList>
            <person name="Mehrshad M."/>
            <person name="Lopez-Fernandez M."/>
            <person name="Bell E."/>
            <person name="Bernier-Latmani R."/>
            <person name="Bertilsson S."/>
            <person name="Dopson M."/>
        </authorList>
    </citation>
    <scope>NUCLEOTIDE SEQUENCE</scope>
    <source>
        <strain evidence="11">Modern_marine.mb.64</strain>
    </source>
</reference>
<dbReference type="InterPro" id="IPR041715">
    <property type="entry name" value="HisRS-like_core"/>
</dbReference>
<dbReference type="Gene3D" id="3.40.50.800">
    <property type="entry name" value="Anticodon-binding domain"/>
    <property type="match status" value="1"/>
</dbReference>
<dbReference type="CDD" id="cd00859">
    <property type="entry name" value="HisRS_anticodon"/>
    <property type="match status" value="1"/>
</dbReference>
<comment type="subunit">
    <text evidence="8">Homodimer.</text>
</comment>
<evidence type="ECO:0000256" key="6">
    <source>
        <dbReference type="ARBA" id="ARBA00023146"/>
    </source>
</evidence>
<dbReference type="PROSITE" id="PS50862">
    <property type="entry name" value="AA_TRNA_LIGASE_II"/>
    <property type="match status" value="1"/>
</dbReference>
<dbReference type="SUPFAM" id="SSF52954">
    <property type="entry name" value="Class II aaRS ABD-related"/>
    <property type="match status" value="1"/>
</dbReference>
<feature type="binding site" evidence="9">
    <location>
        <position position="130"/>
    </location>
    <ligand>
        <name>L-histidine</name>
        <dbReference type="ChEBI" id="CHEBI:57595"/>
    </ligand>
</feature>
<dbReference type="InterPro" id="IPR036621">
    <property type="entry name" value="Anticodon-bd_dom_sf"/>
</dbReference>
<evidence type="ECO:0000256" key="4">
    <source>
        <dbReference type="ARBA" id="ARBA00022840"/>
    </source>
</evidence>
<dbReference type="HAMAP" id="MF_00127">
    <property type="entry name" value="His_tRNA_synth"/>
    <property type="match status" value="1"/>
</dbReference>
<proteinExistence type="inferred from homology"/>
<comment type="catalytic activity">
    <reaction evidence="7 8">
        <text>tRNA(His) + L-histidine + ATP = L-histidyl-tRNA(His) + AMP + diphosphate + H(+)</text>
        <dbReference type="Rhea" id="RHEA:17313"/>
        <dbReference type="Rhea" id="RHEA-COMP:9665"/>
        <dbReference type="Rhea" id="RHEA-COMP:9689"/>
        <dbReference type="ChEBI" id="CHEBI:15378"/>
        <dbReference type="ChEBI" id="CHEBI:30616"/>
        <dbReference type="ChEBI" id="CHEBI:33019"/>
        <dbReference type="ChEBI" id="CHEBI:57595"/>
        <dbReference type="ChEBI" id="CHEBI:78442"/>
        <dbReference type="ChEBI" id="CHEBI:78527"/>
        <dbReference type="ChEBI" id="CHEBI:456215"/>
        <dbReference type="EC" id="6.1.1.21"/>
    </reaction>
</comment>
<dbReference type="PIRSF" id="PIRSF001549">
    <property type="entry name" value="His-tRNA_synth"/>
    <property type="match status" value="1"/>
</dbReference>
<gene>
    <name evidence="8 11" type="primary">hisS</name>
    <name evidence="11" type="ORF">KJ970_19780</name>
</gene>
<comment type="subcellular location">
    <subcellularLocation>
        <location evidence="8">Cytoplasm</location>
    </subcellularLocation>
</comment>
<dbReference type="SUPFAM" id="SSF55681">
    <property type="entry name" value="Class II aaRS and biotin synthetases"/>
    <property type="match status" value="1"/>
</dbReference>
<dbReference type="Proteomes" id="UP000777784">
    <property type="component" value="Unassembled WGS sequence"/>
</dbReference>
<evidence type="ECO:0000256" key="1">
    <source>
        <dbReference type="ARBA" id="ARBA00008226"/>
    </source>
</evidence>
<comment type="similarity">
    <text evidence="1 8">Belongs to the class-II aminoacyl-tRNA synthetase family.</text>
</comment>
<keyword evidence="4 8" id="KW-0067">ATP-binding</keyword>
<feature type="binding site" evidence="9">
    <location>
        <position position="110"/>
    </location>
    <ligand>
        <name>L-histidine</name>
        <dbReference type="ChEBI" id="CHEBI:57595"/>
    </ligand>
</feature>
<dbReference type="Pfam" id="PF03129">
    <property type="entry name" value="HGTP_anticodon"/>
    <property type="match status" value="1"/>
</dbReference>
<dbReference type="EMBL" id="JAHJDP010000116">
    <property type="protein sequence ID" value="MBU2693162.1"/>
    <property type="molecule type" value="Genomic_DNA"/>
</dbReference>
<dbReference type="GO" id="GO:0006427">
    <property type="term" value="P:histidyl-tRNA aminoacylation"/>
    <property type="evidence" value="ECO:0007669"/>
    <property type="project" value="UniProtKB-UniRule"/>
</dbReference>
<evidence type="ECO:0000256" key="8">
    <source>
        <dbReference type="HAMAP-Rule" id="MF_00127"/>
    </source>
</evidence>
<evidence type="ECO:0000256" key="5">
    <source>
        <dbReference type="ARBA" id="ARBA00022917"/>
    </source>
</evidence>
<dbReference type="InterPro" id="IPR006195">
    <property type="entry name" value="aa-tRNA-synth_II"/>
</dbReference>
<dbReference type="NCBIfam" id="TIGR00442">
    <property type="entry name" value="hisS"/>
    <property type="match status" value="1"/>
</dbReference>
<dbReference type="GO" id="GO:0004821">
    <property type="term" value="F:histidine-tRNA ligase activity"/>
    <property type="evidence" value="ECO:0007669"/>
    <property type="project" value="UniProtKB-UniRule"/>
</dbReference>
<dbReference type="PANTHER" id="PTHR11476:SF7">
    <property type="entry name" value="HISTIDINE--TRNA LIGASE"/>
    <property type="match status" value="1"/>
</dbReference>
<feature type="domain" description="Aminoacyl-transfer RNA synthetases class-II family profile" evidence="10">
    <location>
        <begin position="1"/>
        <end position="345"/>
    </location>
</feature>
<dbReference type="EC" id="6.1.1.21" evidence="8"/>
<protein>
    <recommendedName>
        <fullName evidence="8">Histidine--tRNA ligase</fullName>
        <ecNumber evidence="8">6.1.1.21</ecNumber>
    </recommendedName>
    <alternativeName>
        <fullName evidence="8">Histidyl-tRNA synthetase</fullName>
        <shortName evidence="8">HisRS</shortName>
    </alternativeName>
</protein>
<dbReference type="InterPro" id="IPR045864">
    <property type="entry name" value="aa-tRNA-synth_II/BPL/LPL"/>
</dbReference>
<dbReference type="GO" id="GO:0005737">
    <property type="term" value="C:cytoplasm"/>
    <property type="evidence" value="ECO:0007669"/>
    <property type="project" value="UniProtKB-SubCell"/>
</dbReference>
<keyword evidence="2 8" id="KW-0436">Ligase</keyword>
<organism evidence="11 12">
    <name type="scientific">Eiseniibacteriota bacterium</name>
    <dbReference type="NCBI Taxonomy" id="2212470"/>
    <lineage>
        <taxon>Bacteria</taxon>
        <taxon>Candidatus Eiseniibacteriota</taxon>
    </lineage>
</organism>
<evidence type="ECO:0000256" key="3">
    <source>
        <dbReference type="ARBA" id="ARBA00022741"/>
    </source>
</evidence>
<accession>A0A948S1I2</accession>
<evidence type="ECO:0000313" key="12">
    <source>
        <dbReference type="Proteomes" id="UP000777784"/>
    </source>
</evidence>
<evidence type="ECO:0000256" key="9">
    <source>
        <dbReference type="PIRSR" id="PIRSR001549-1"/>
    </source>
</evidence>
<dbReference type="PANTHER" id="PTHR11476">
    <property type="entry name" value="HISTIDYL-TRNA SYNTHETASE"/>
    <property type="match status" value="1"/>
</dbReference>
<keyword evidence="8" id="KW-0963">Cytoplasm</keyword>
<dbReference type="Pfam" id="PF13393">
    <property type="entry name" value="tRNA-synt_His"/>
    <property type="match status" value="1"/>
</dbReference>
<feature type="binding site" evidence="9">
    <location>
        <begin position="81"/>
        <end position="83"/>
    </location>
    <ligand>
        <name>L-histidine</name>
        <dbReference type="ChEBI" id="CHEBI:57595"/>
    </ligand>
</feature>
<evidence type="ECO:0000256" key="7">
    <source>
        <dbReference type="ARBA" id="ARBA00047639"/>
    </source>
</evidence>
<dbReference type="InterPro" id="IPR033656">
    <property type="entry name" value="HisRS_anticodon"/>
</dbReference>
<sequence length="441" mass="49263">MPPITPKTFRGTRDFLPEVMVARSDLIDRIRGTFELYGFSPLETPAIEYMETLAGKYGDEGEKLLYKLAYKGGDVLALRYDLTIPLARVAAQNPNLPKPFKRYQIQPVWRADRPQIKQGRFREFYQCDVDIVGSDSLAADAEILAMTVETLTRLDIGPFTVRINHRELLAAIIRAAGIPDDALMTASRCLDKWDKIGAGGVRAEMENEGFDAAVIQRLLASVDEDPKESSLARMGKLESTVRKFGGSEGLEKMKEIFQLLEALGVDEKRIAFWPSLARGLDYYTGPIFETFHDDLPHMGSLTGGGRYDNLIGIFLGEQIPATGTTIGIDRILAALQQTNRLQMAPSKTQVFVAVFDEDSMRSACRLAGLVRRQGFRTEIAYGAQKLKRQFARADRQGIPVVLIQGPDEQKEKVVSVKRLESGDQVKIAEIDLVKYLKEILE</sequence>
<comment type="caution">
    <text evidence="11">The sequence shown here is derived from an EMBL/GenBank/DDBJ whole genome shotgun (WGS) entry which is preliminary data.</text>
</comment>
<dbReference type="InterPro" id="IPR015807">
    <property type="entry name" value="His-tRNA-ligase"/>
</dbReference>
<feature type="binding site" evidence="9">
    <location>
        <position position="278"/>
    </location>
    <ligand>
        <name>L-histidine</name>
        <dbReference type="ChEBI" id="CHEBI:57595"/>
    </ligand>
</feature>
<dbReference type="GO" id="GO:0005524">
    <property type="term" value="F:ATP binding"/>
    <property type="evidence" value="ECO:0007669"/>
    <property type="project" value="UniProtKB-UniRule"/>
</dbReference>
<keyword evidence="6 8" id="KW-0030">Aminoacyl-tRNA synthetase</keyword>
<feature type="binding site" evidence="9">
    <location>
        <begin position="282"/>
        <end position="283"/>
    </location>
    <ligand>
        <name>L-histidine</name>
        <dbReference type="ChEBI" id="CHEBI:57595"/>
    </ligand>
</feature>
<dbReference type="InterPro" id="IPR004154">
    <property type="entry name" value="Anticodon-bd"/>
</dbReference>
<keyword evidence="5 8" id="KW-0648">Protein biosynthesis</keyword>
<dbReference type="CDD" id="cd00773">
    <property type="entry name" value="HisRS-like_core"/>
    <property type="match status" value="1"/>
</dbReference>
<evidence type="ECO:0000259" key="10">
    <source>
        <dbReference type="PROSITE" id="PS50862"/>
    </source>
</evidence>
<dbReference type="AlphaFoldDB" id="A0A948S1I2"/>